<evidence type="ECO:0000313" key="3">
    <source>
        <dbReference type="Proteomes" id="UP001140094"/>
    </source>
</evidence>
<dbReference type="InterPro" id="IPR036388">
    <property type="entry name" value="WH-like_DNA-bd_sf"/>
</dbReference>
<evidence type="ECO:0008006" key="4">
    <source>
        <dbReference type="Google" id="ProtNLM"/>
    </source>
</evidence>
<accession>A0A9W8HXY1</accession>
<name>A0A9W8HXY1_9FUNG</name>
<dbReference type="AlphaFoldDB" id="A0A9W8HXY1"/>
<protein>
    <recommendedName>
        <fullName evidence="4">SEC63 domain-containing protein</fullName>
    </recommendedName>
</protein>
<dbReference type="PANTHER" id="PTHR47835">
    <property type="entry name" value="HFM1, ATP DEPENDENT DNA HELICASE HOMOLOG"/>
    <property type="match status" value="1"/>
</dbReference>
<dbReference type="Proteomes" id="UP001140094">
    <property type="component" value="Unassembled WGS sequence"/>
</dbReference>
<evidence type="ECO:0000256" key="1">
    <source>
        <dbReference type="SAM" id="MobiDB-lite"/>
    </source>
</evidence>
<dbReference type="OrthoDB" id="5584752at2759"/>
<evidence type="ECO:0000313" key="2">
    <source>
        <dbReference type="EMBL" id="KAJ2804996.1"/>
    </source>
</evidence>
<dbReference type="EMBL" id="JANBUO010000337">
    <property type="protein sequence ID" value="KAJ2804996.1"/>
    <property type="molecule type" value="Genomic_DNA"/>
</dbReference>
<keyword evidence="3" id="KW-1185">Reference proteome</keyword>
<dbReference type="Gene3D" id="1.10.10.10">
    <property type="entry name" value="Winged helix-like DNA-binding domain superfamily/Winged helix DNA-binding domain"/>
    <property type="match status" value="1"/>
</dbReference>
<dbReference type="InterPro" id="IPR052247">
    <property type="entry name" value="Meiotic_Crossover_Helicase"/>
</dbReference>
<sequence length="359" mass="39419">MDGIYKRDFSTADEAAKWLQLSFLAVRINKNPAIYGISDKSANADAASLCKDIACGEFYRLCQAGMLTFADQVYNTTVETVQHKVLVLIQYGLQCRPLPSTKYSSGLAQDMGRALRLAWSPAICIRDAYASRGDTDGVVASTVLCREIAAQCAENTPALLQQIDGIGQRYTETLWEKGVQSITQLCEKNAREIEHVLYQLEMDMEWIDETSVIFTIRISYGRNKVGTDTQIKSTPFTVVAYTSDGLLLKFEAFELSSDSAYYEAQVGLCNPILGSTAVLEVAPERHVGCSQRLTMSISARSSENSCTLLPTTSTKAMTAENDRSKDDPSSDLPDGLVLDEGNEIANLLQLEDFVDCDVG</sequence>
<proteinExistence type="predicted"/>
<dbReference type="PANTHER" id="PTHR47835:SF3">
    <property type="entry name" value="HELICASE FOR MEIOSIS 1"/>
    <property type="match status" value="1"/>
</dbReference>
<comment type="caution">
    <text evidence="2">The sequence shown here is derived from an EMBL/GenBank/DDBJ whole genome shotgun (WGS) entry which is preliminary data.</text>
</comment>
<dbReference type="GO" id="GO:0043138">
    <property type="term" value="F:3'-5' DNA helicase activity"/>
    <property type="evidence" value="ECO:0007669"/>
    <property type="project" value="UniProtKB-EC"/>
</dbReference>
<feature type="region of interest" description="Disordered" evidence="1">
    <location>
        <begin position="311"/>
        <end position="334"/>
    </location>
</feature>
<gene>
    <name evidence="2" type="ORF">H4R20_002280</name>
</gene>
<organism evidence="2 3">
    <name type="scientific">Coemansia guatemalensis</name>
    <dbReference type="NCBI Taxonomy" id="2761395"/>
    <lineage>
        <taxon>Eukaryota</taxon>
        <taxon>Fungi</taxon>
        <taxon>Fungi incertae sedis</taxon>
        <taxon>Zoopagomycota</taxon>
        <taxon>Kickxellomycotina</taxon>
        <taxon>Kickxellomycetes</taxon>
        <taxon>Kickxellales</taxon>
        <taxon>Kickxellaceae</taxon>
        <taxon>Coemansia</taxon>
    </lineage>
</organism>
<dbReference type="SUPFAM" id="SSF158702">
    <property type="entry name" value="Sec63 N-terminal domain-like"/>
    <property type="match status" value="1"/>
</dbReference>
<reference evidence="2" key="1">
    <citation type="submission" date="2022-07" db="EMBL/GenBank/DDBJ databases">
        <title>Phylogenomic reconstructions and comparative analyses of Kickxellomycotina fungi.</title>
        <authorList>
            <person name="Reynolds N.K."/>
            <person name="Stajich J.E."/>
            <person name="Barry K."/>
            <person name="Grigoriev I.V."/>
            <person name="Crous P."/>
            <person name="Smith M.E."/>
        </authorList>
    </citation>
    <scope>NUCLEOTIDE SEQUENCE</scope>
    <source>
        <strain evidence="2">NRRL 1565</strain>
    </source>
</reference>
<dbReference type="GO" id="GO:0016787">
    <property type="term" value="F:hydrolase activity"/>
    <property type="evidence" value="ECO:0007669"/>
    <property type="project" value="UniProtKB-KW"/>
</dbReference>